<feature type="transmembrane region" description="Helical" evidence="7">
    <location>
        <begin position="160"/>
        <end position="181"/>
    </location>
</feature>
<feature type="domain" description="ABC transmembrane type-1" evidence="9">
    <location>
        <begin position="20"/>
        <end position="309"/>
    </location>
</feature>
<evidence type="ECO:0000259" key="8">
    <source>
        <dbReference type="PROSITE" id="PS50893"/>
    </source>
</evidence>
<organism evidence="10 11">
    <name type="scientific">Spiribacter onubensis</name>
    <dbReference type="NCBI Taxonomy" id="3122420"/>
    <lineage>
        <taxon>Bacteria</taxon>
        <taxon>Pseudomonadati</taxon>
        <taxon>Pseudomonadota</taxon>
        <taxon>Gammaproteobacteria</taxon>
        <taxon>Chromatiales</taxon>
        <taxon>Ectothiorhodospiraceae</taxon>
        <taxon>Spiribacter</taxon>
    </lineage>
</organism>
<dbReference type="InterPro" id="IPR003439">
    <property type="entry name" value="ABC_transporter-like_ATP-bd"/>
</dbReference>
<evidence type="ECO:0000259" key="9">
    <source>
        <dbReference type="PROSITE" id="PS50929"/>
    </source>
</evidence>
<dbReference type="Gene3D" id="3.40.50.300">
    <property type="entry name" value="P-loop containing nucleotide triphosphate hydrolases"/>
    <property type="match status" value="1"/>
</dbReference>
<dbReference type="InterPro" id="IPR036640">
    <property type="entry name" value="ABC1_TM_sf"/>
</dbReference>
<dbReference type="PROSITE" id="PS00211">
    <property type="entry name" value="ABC_TRANSPORTER_1"/>
    <property type="match status" value="1"/>
</dbReference>
<dbReference type="SUPFAM" id="SSF90123">
    <property type="entry name" value="ABC transporter transmembrane region"/>
    <property type="match status" value="1"/>
</dbReference>
<dbReference type="SMART" id="SM00382">
    <property type="entry name" value="AAA"/>
    <property type="match status" value="1"/>
</dbReference>
<accession>A0ABV3SA45</accession>
<dbReference type="NCBIfam" id="TIGR02857">
    <property type="entry name" value="CydD"/>
    <property type="match status" value="1"/>
</dbReference>
<dbReference type="SUPFAM" id="SSF52540">
    <property type="entry name" value="P-loop containing nucleoside triphosphate hydrolases"/>
    <property type="match status" value="1"/>
</dbReference>
<dbReference type="PANTHER" id="PTHR24221:SF261">
    <property type="entry name" value="GLUTATHIONE_L-CYSTEINE TRANSPORT SYSTEM ATP-BINDING_PERMEASE PROTEIN CYDD"/>
    <property type="match status" value="1"/>
</dbReference>
<dbReference type="RefSeq" id="WP_367967491.1">
    <property type="nucleotide sequence ID" value="NZ_JBAKFJ010000001.1"/>
</dbReference>
<name>A0ABV3SA45_9GAMM</name>
<dbReference type="Pfam" id="PF00664">
    <property type="entry name" value="ABC_membrane"/>
    <property type="match status" value="1"/>
</dbReference>
<dbReference type="PROSITE" id="PS50929">
    <property type="entry name" value="ABC_TM1F"/>
    <property type="match status" value="1"/>
</dbReference>
<dbReference type="Proteomes" id="UP001556653">
    <property type="component" value="Unassembled WGS sequence"/>
</dbReference>
<keyword evidence="11" id="KW-1185">Reference proteome</keyword>
<evidence type="ECO:0000256" key="1">
    <source>
        <dbReference type="ARBA" id="ARBA00004651"/>
    </source>
</evidence>
<reference evidence="10 11" key="1">
    <citation type="submission" date="2024-02" db="EMBL/GenBank/DDBJ databases">
        <title>New especies of Spiribacter isolated from saline water.</title>
        <authorList>
            <person name="Leon M.J."/>
            <person name="De La Haba R."/>
            <person name="Sanchez-Porro C."/>
            <person name="Ventosa A."/>
        </authorList>
    </citation>
    <scope>NUCLEOTIDE SEQUENCE [LARGE SCALE GENOMIC DNA]</scope>
    <source>
        <strain evidence="11">ag22IC4-227</strain>
    </source>
</reference>
<dbReference type="InterPro" id="IPR017871">
    <property type="entry name" value="ABC_transporter-like_CS"/>
</dbReference>
<feature type="domain" description="ABC transporter" evidence="8">
    <location>
        <begin position="364"/>
        <end position="573"/>
    </location>
</feature>
<proteinExistence type="predicted"/>
<dbReference type="EMBL" id="JBAKFJ010000001">
    <property type="protein sequence ID" value="MEX0386986.1"/>
    <property type="molecule type" value="Genomic_DNA"/>
</dbReference>
<keyword evidence="6 7" id="KW-0472">Membrane</keyword>
<dbReference type="CDD" id="cd18584">
    <property type="entry name" value="ABC_6TM_AarD_CydD"/>
    <property type="match status" value="1"/>
</dbReference>
<feature type="transmembrane region" description="Helical" evidence="7">
    <location>
        <begin position="49"/>
        <end position="69"/>
    </location>
</feature>
<dbReference type="InterPro" id="IPR014216">
    <property type="entry name" value="ABC_transptr_CydD"/>
</dbReference>
<dbReference type="PROSITE" id="PS50893">
    <property type="entry name" value="ABC_TRANSPORTER_2"/>
    <property type="match status" value="1"/>
</dbReference>
<evidence type="ECO:0000256" key="7">
    <source>
        <dbReference type="SAM" id="Phobius"/>
    </source>
</evidence>
<sequence length="573" mass="61233">MKPSEWLAREGRSVTPRLRLAALYGVIEGLLIIAQAGLIAWLVHQVVMAGASLNALLTPAIMLILVVLLRPVAQILRARVSIAASSTVRQRVRSRLIDHAETLGPAGLASRDTGETASQLTEQISALDGYYSRYRPQMTVAVVIPLAIAITAFTQDWIAALFLVVSAPLIPLFMALVGMGAERLNRDQFESVARLSGQFLDRVRGLTTLRLFGRVDDATDGILAGSDEYRQRSMRVLRVAFLSSAVLEFFASVAIAVIAIYIGFGLLGYIEFGPAPELTLFSGLFVLLLAPEFFQPLRTLAQHYHDRATALGAAELLMGFEAEGETAAQDRSETEAGGPTACGESLMRAAPAAGARTPDGHGGLRATDLKLERPGRGIVLEVPELVAEPGERVLIEGPSGTGKTTLLLALAGLLSPSTGDIRRPPLDQRTAWLGAPPFIASATLRENIRLGYPDASDDALEAAANRAGVIEFAERLPAGLDTGVGERGVGLSGGQAQRVALARAFVSPAPVILLDEPTAALDAETERYVLDGLSALATEGRITVIASHDRVLRDSAERRYQIRHARLEPVVDE</sequence>
<evidence type="ECO:0000256" key="6">
    <source>
        <dbReference type="ARBA" id="ARBA00023136"/>
    </source>
</evidence>
<comment type="subcellular location">
    <subcellularLocation>
        <location evidence="1">Cell membrane</location>
        <topology evidence="1">Multi-pass membrane protein</topology>
    </subcellularLocation>
</comment>
<feature type="transmembrane region" description="Helical" evidence="7">
    <location>
        <begin position="239"/>
        <end position="266"/>
    </location>
</feature>
<dbReference type="Pfam" id="PF00005">
    <property type="entry name" value="ABC_tran"/>
    <property type="match status" value="1"/>
</dbReference>
<evidence type="ECO:0000256" key="5">
    <source>
        <dbReference type="ARBA" id="ARBA00022989"/>
    </source>
</evidence>
<dbReference type="InterPro" id="IPR027417">
    <property type="entry name" value="P-loop_NTPase"/>
</dbReference>
<dbReference type="Gene3D" id="1.20.1560.10">
    <property type="entry name" value="ABC transporter type 1, transmembrane domain"/>
    <property type="match status" value="1"/>
</dbReference>
<feature type="transmembrane region" description="Helical" evidence="7">
    <location>
        <begin position="21"/>
        <end position="43"/>
    </location>
</feature>
<evidence type="ECO:0000256" key="3">
    <source>
        <dbReference type="ARBA" id="ARBA00022741"/>
    </source>
</evidence>
<evidence type="ECO:0000313" key="10">
    <source>
        <dbReference type="EMBL" id="MEX0386986.1"/>
    </source>
</evidence>
<feature type="transmembrane region" description="Helical" evidence="7">
    <location>
        <begin position="138"/>
        <end position="154"/>
    </location>
</feature>
<evidence type="ECO:0000256" key="4">
    <source>
        <dbReference type="ARBA" id="ARBA00022840"/>
    </source>
</evidence>
<evidence type="ECO:0000256" key="2">
    <source>
        <dbReference type="ARBA" id="ARBA00022692"/>
    </source>
</evidence>
<keyword evidence="2 7" id="KW-0812">Transmembrane</keyword>
<keyword evidence="4" id="KW-0067">ATP-binding</keyword>
<dbReference type="InterPro" id="IPR003593">
    <property type="entry name" value="AAA+_ATPase"/>
</dbReference>
<protein>
    <submittedName>
        <fullName evidence="10">Thiol reductant ABC exporter subunit CydD</fullName>
    </submittedName>
</protein>
<dbReference type="InterPro" id="IPR039421">
    <property type="entry name" value="Type_1_exporter"/>
</dbReference>
<dbReference type="InterPro" id="IPR011527">
    <property type="entry name" value="ABC1_TM_dom"/>
</dbReference>
<gene>
    <name evidence="10" type="primary">cydD</name>
    <name evidence="10" type="ORF">V6X64_08290</name>
</gene>
<comment type="caution">
    <text evidence="10">The sequence shown here is derived from an EMBL/GenBank/DDBJ whole genome shotgun (WGS) entry which is preliminary data.</text>
</comment>
<keyword evidence="5 7" id="KW-1133">Transmembrane helix</keyword>
<dbReference type="PANTHER" id="PTHR24221">
    <property type="entry name" value="ATP-BINDING CASSETTE SUB-FAMILY B"/>
    <property type="match status" value="1"/>
</dbReference>
<evidence type="ECO:0000313" key="11">
    <source>
        <dbReference type="Proteomes" id="UP001556653"/>
    </source>
</evidence>
<keyword evidence="3" id="KW-0547">Nucleotide-binding</keyword>